<evidence type="ECO:0000256" key="8">
    <source>
        <dbReference type="ARBA" id="ARBA00045743"/>
    </source>
</evidence>
<dbReference type="InterPro" id="IPR047215">
    <property type="entry name" value="Galactose_mutarotase-like"/>
</dbReference>
<evidence type="ECO:0000256" key="6">
    <source>
        <dbReference type="ARBA" id="ARBA00023277"/>
    </source>
</evidence>
<gene>
    <name evidence="10" type="ORF">CALMAC_LOCUS4645</name>
</gene>
<feature type="compositionally biased region" description="Low complexity" evidence="9">
    <location>
        <begin position="441"/>
        <end position="452"/>
    </location>
</feature>
<dbReference type="InterPro" id="IPR008183">
    <property type="entry name" value="Aldose_1/G6P_1-epimerase"/>
</dbReference>
<comment type="catalytic activity">
    <reaction evidence="1">
        <text>alpha-D-galactose = beta-D-galactose</text>
        <dbReference type="Rhea" id="RHEA:28675"/>
        <dbReference type="ChEBI" id="CHEBI:27667"/>
        <dbReference type="ChEBI" id="CHEBI:28061"/>
        <dbReference type="EC" id="5.1.3.3"/>
    </reaction>
    <physiologicalReaction direction="right-to-left" evidence="1">
        <dbReference type="Rhea" id="RHEA:28677"/>
    </physiologicalReaction>
</comment>
<feature type="region of interest" description="Disordered" evidence="9">
    <location>
        <begin position="419"/>
        <end position="452"/>
    </location>
</feature>
<evidence type="ECO:0000256" key="7">
    <source>
        <dbReference type="ARBA" id="ARBA00032729"/>
    </source>
</evidence>
<dbReference type="GO" id="GO:0030246">
    <property type="term" value="F:carbohydrate binding"/>
    <property type="evidence" value="ECO:0007669"/>
    <property type="project" value="InterPro"/>
</dbReference>
<dbReference type="UniPathway" id="UPA00214"/>
<keyword evidence="6" id="KW-0119">Carbohydrate metabolism</keyword>
<dbReference type="PANTHER" id="PTHR10091">
    <property type="entry name" value="ALDOSE-1-EPIMERASE"/>
    <property type="match status" value="1"/>
</dbReference>
<feature type="region of interest" description="Disordered" evidence="9">
    <location>
        <begin position="1"/>
        <end position="50"/>
    </location>
</feature>
<sequence length="616" mass="70341">MELDTNQLSAISESPSEKLVKIEDGTPSEGKPSPKSSESKDPQKSDVNGKNAEKICVNTVTVTEDVFGKYWDQKGKCHNIKRYTWKNKNKIQVQVINYGARITSMKLPDRKGDVEDIVLGFDDLGGYIYNRKYYIGATIGRMSSIVKNSTFQLNNRQYWITPNYLGRHHINGGILGLDQVVWKTYVDGTKVIMSHVSPHLSEGYPGDLFIKITFQLSERNEFKINMEAMCSEPTIVNLSNLTYFNLAGHHRGADEIYRHVVSLNCNCFTPQIDGFPTGEILNVMYSQYDFQIPRLLGKLIGIVPKDGFNQNLCINRGSDQEECFVGRVFHPPSGRMLEIYSNQYGVNFSTANEFGYGRVLSIQDIMPQNYERDDEFINKDPLLNLMEKMHDKLIDNLKEDEKANFEEVRSLIMKFKPTGARPLTTDLPDPEASELPQTQNDSESSSSKLDISDFQYSTRQKRYLENMLKIDCEDQDEDECLQLKEIAANILRYASHRQTIDGSNQESQGQADVSDTKSVPRRKSGDKKSVRENIIPSYYKKGNQIIGKSRKVYTMHGGIALQTQNYPDCANCKDFPDCRLYPGQTYTHSITYKFWIRAGSPNKWIKRNMNDTTKRA</sequence>
<evidence type="ECO:0000256" key="1">
    <source>
        <dbReference type="ARBA" id="ARBA00001712"/>
    </source>
</evidence>
<evidence type="ECO:0000313" key="10">
    <source>
        <dbReference type="EMBL" id="VEN40502.1"/>
    </source>
</evidence>
<evidence type="ECO:0000256" key="9">
    <source>
        <dbReference type="SAM" id="MobiDB-lite"/>
    </source>
</evidence>
<dbReference type="InterPro" id="IPR014718">
    <property type="entry name" value="GH-type_carb-bd"/>
</dbReference>
<evidence type="ECO:0000256" key="4">
    <source>
        <dbReference type="ARBA" id="ARBA00021023"/>
    </source>
</evidence>
<comment type="function">
    <text evidence="8">Mutarotase that catalyzes the interconversion of beta-D-galactose and alpha-D-galactose during galactose metabolism. Beta-D-galactose is metabolized in the liver into glucose 1-phosphate, the primary metabolic fuel, by the action of four enzymes that constitute the Leloir pathway: GALM, GALK1 (galactokinase), GALT (galactose-1-phosphate uridylyltransferase) and GALE (UDP-galactose-4'-epimerase). Involved in the maintenance of the equilibrium between the beta- and alpha-anomers of galactose, therefore ensuring a sufficient supply of the alpha-anomer for GALK1. Also active on D-glucose although shows a preference for galactose over glucose.</text>
</comment>
<keyword evidence="5" id="KW-0413">Isomerase</keyword>
<feature type="compositionally biased region" description="Polar residues" evidence="9">
    <location>
        <begin position="500"/>
        <end position="517"/>
    </location>
</feature>
<dbReference type="GO" id="GO:0033499">
    <property type="term" value="P:galactose catabolic process via UDP-galactose, Leloir pathway"/>
    <property type="evidence" value="ECO:0007669"/>
    <property type="project" value="TreeGrafter"/>
</dbReference>
<organism evidence="10 11">
    <name type="scientific">Callosobruchus maculatus</name>
    <name type="common">Southern cowpea weevil</name>
    <name type="synonym">Pulse bruchid</name>
    <dbReference type="NCBI Taxonomy" id="64391"/>
    <lineage>
        <taxon>Eukaryota</taxon>
        <taxon>Metazoa</taxon>
        <taxon>Ecdysozoa</taxon>
        <taxon>Arthropoda</taxon>
        <taxon>Hexapoda</taxon>
        <taxon>Insecta</taxon>
        <taxon>Pterygota</taxon>
        <taxon>Neoptera</taxon>
        <taxon>Endopterygota</taxon>
        <taxon>Coleoptera</taxon>
        <taxon>Polyphaga</taxon>
        <taxon>Cucujiformia</taxon>
        <taxon>Chrysomeloidea</taxon>
        <taxon>Chrysomelidae</taxon>
        <taxon>Bruchinae</taxon>
        <taxon>Bruchini</taxon>
        <taxon>Callosobruchus</taxon>
    </lineage>
</organism>
<evidence type="ECO:0000256" key="5">
    <source>
        <dbReference type="ARBA" id="ARBA00023235"/>
    </source>
</evidence>
<dbReference type="InterPro" id="IPR011013">
    <property type="entry name" value="Gal_mutarotase_sf_dom"/>
</dbReference>
<dbReference type="GO" id="GO:0004034">
    <property type="term" value="F:aldose 1-epimerase activity"/>
    <property type="evidence" value="ECO:0007669"/>
    <property type="project" value="UniProtKB-EC"/>
</dbReference>
<dbReference type="Pfam" id="PF01263">
    <property type="entry name" value="Aldose_epim"/>
    <property type="match status" value="1"/>
</dbReference>
<reference evidence="10 11" key="1">
    <citation type="submission" date="2019-01" db="EMBL/GenBank/DDBJ databases">
        <authorList>
            <person name="Sayadi A."/>
        </authorList>
    </citation>
    <scope>NUCLEOTIDE SEQUENCE [LARGE SCALE GENOMIC DNA]</scope>
</reference>
<feature type="compositionally biased region" description="Basic and acidic residues" evidence="9">
    <location>
        <begin position="15"/>
        <end position="24"/>
    </location>
</feature>
<dbReference type="PANTHER" id="PTHR10091:SF0">
    <property type="entry name" value="GALACTOSE MUTAROTASE"/>
    <property type="match status" value="1"/>
</dbReference>
<dbReference type="OrthoDB" id="274691at2759"/>
<proteinExistence type="inferred from homology"/>
<evidence type="ECO:0000313" key="11">
    <source>
        <dbReference type="Proteomes" id="UP000410492"/>
    </source>
</evidence>
<dbReference type="Gene3D" id="2.70.98.10">
    <property type="match status" value="2"/>
</dbReference>
<comment type="similarity">
    <text evidence="3">Belongs to the aldose epimerase family.</text>
</comment>
<feature type="compositionally biased region" description="Polar residues" evidence="9">
    <location>
        <begin position="1"/>
        <end position="14"/>
    </location>
</feature>
<dbReference type="Proteomes" id="UP000410492">
    <property type="component" value="Unassembled WGS sequence"/>
</dbReference>
<dbReference type="SUPFAM" id="SSF74650">
    <property type="entry name" value="Galactose mutarotase-like"/>
    <property type="match status" value="2"/>
</dbReference>
<name>A0A653BXY8_CALMS</name>
<dbReference type="CDD" id="cd09019">
    <property type="entry name" value="galactose_mutarotase_like"/>
    <property type="match status" value="1"/>
</dbReference>
<accession>A0A653BXY8</accession>
<dbReference type="AlphaFoldDB" id="A0A653BXY8"/>
<evidence type="ECO:0000256" key="3">
    <source>
        <dbReference type="ARBA" id="ARBA00006206"/>
    </source>
</evidence>
<dbReference type="GO" id="GO:0006006">
    <property type="term" value="P:glucose metabolic process"/>
    <property type="evidence" value="ECO:0007669"/>
    <property type="project" value="TreeGrafter"/>
</dbReference>
<keyword evidence="11" id="KW-1185">Reference proteome</keyword>
<dbReference type="EMBL" id="CAACVG010006542">
    <property type="protein sequence ID" value="VEN40502.1"/>
    <property type="molecule type" value="Genomic_DNA"/>
</dbReference>
<feature type="region of interest" description="Disordered" evidence="9">
    <location>
        <begin position="500"/>
        <end position="533"/>
    </location>
</feature>
<evidence type="ECO:0000256" key="2">
    <source>
        <dbReference type="ARBA" id="ARBA00004947"/>
    </source>
</evidence>
<comment type="pathway">
    <text evidence="2">Carbohydrate metabolism; galactose metabolism.</text>
</comment>
<feature type="compositionally biased region" description="Low complexity" evidence="9">
    <location>
        <begin position="27"/>
        <end position="36"/>
    </location>
</feature>
<protein>
    <recommendedName>
        <fullName evidence="4">Galactose mutarotase</fullName>
    </recommendedName>
    <alternativeName>
        <fullName evidence="7">Aldose 1-epimerase</fullName>
    </alternativeName>
</protein>